<dbReference type="Gene3D" id="3.40.50.300">
    <property type="entry name" value="P-loop containing nucleotide triphosphate hydrolases"/>
    <property type="match status" value="1"/>
</dbReference>
<name>A0A366H498_9BACT</name>
<dbReference type="AlphaFoldDB" id="A0A366H498"/>
<proteinExistence type="predicted"/>
<protein>
    <submittedName>
        <fullName evidence="1">AAA domain-containing protein</fullName>
    </submittedName>
</protein>
<dbReference type="SUPFAM" id="SSF52540">
    <property type="entry name" value="P-loop containing nucleoside triphosphate hydrolases"/>
    <property type="match status" value="1"/>
</dbReference>
<accession>A0A366H498</accession>
<dbReference type="InterPro" id="IPR027417">
    <property type="entry name" value="P-loop_NTPase"/>
</dbReference>
<keyword evidence="2" id="KW-1185">Reference proteome</keyword>
<sequence length="344" mass="37602">MGSFEETGGTVLADLPAIVSYQESLRKQLEPPKVIVEGLIHKGTKASFVGGSKSYKTWCLLHLAACVASGRPWLGRCVEPGRVLFVNFELAEVFVNQRVAEILKASEIPEPEELHFLHLRGHACGGEKILPKISALTKERGFDLMVIDPTYKLLGGRDENAAGEISELLNQFEKICVETGAAVVFGAHFSKGNQAARDVLDRVSGSGVFARDPDTILTLTPHEAPGSFVLESTLRNFAPADPFVVKWEPPIMKLAEDLDPKRLRSRRGSQLTKPTMEEYLALFPPGGLSATELVDALASKGWAKKFEKPLREAAINSGKLVVETGAHNRKTIKRTRPDITQPSV</sequence>
<comment type="caution">
    <text evidence="1">The sequence shown here is derived from an EMBL/GenBank/DDBJ whole genome shotgun (WGS) entry which is preliminary data.</text>
</comment>
<dbReference type="Proteomes" id="UP000253426">
    <property type="component" value="Unassembled WGS sequence"/>
</dbReference>
<evidence type="ECO:0000313" key="1">
    <source>
        <dbReference type="EMBL" id="RBP35669.1"/>
    </source>
</evidence>
<dbReference type="Pfam" id="PF13481">
    <property type="entry name" value="AAA_25"/>
    <property type="match status" value="1"/>
</dbReference>
<reference evidence="1 2" key="1">
    <citation type="submission" date="2018-06" db="EMBL/GenBank/DDBJ databases">
        <title>Genomic Encyclopedia of Type Strains, Phase IV (KMG-IV): sequencing the most valuable type-strain genomes for metagenomic binning, comparative biology and taxonomic classification.</title>
        <authorList>
            <person name="Goeker M."/>
        </authorList>
    </citation>
    <scope>NUCLEOTIDE SEQUENCE [LARGE SCALE GENOMIC DNA]</scope>
    <source>
        <strain evidence="1 2">DSM 25532</strain>
    </source>
</reference>
<organism evidence="1 2">
    <name type="scientific">Roseimicrobium gellanilyticum</name>
    <dbReference type="NCBI Taxonomy" id="748857"/>
    <lineage>
        <taxon>Bacteria</taxon>
        <taxon>Pseudomonadati</taxon>
        <taxon>Verrucomicrobiota</taxon>
        <taxon>Verrucomicrobiia</taxon>
        <taxon>Verrucomicrobiales</taxon>
        <taxon>Verrucomicrobiaceae</taxon>
        <taxon>Roseimicrobium</taxon>
    </lineage>
</organism>
<gene>
    <name evidence="1" type="ORF">DES53_12037</name>
</gene>
<evidence type="ECO:0000313" key="2">
    <source>
        <dbReference type="Proteomes" id="UP000253426"/>
    </source>
</evidence>
<dbReference type="EMBL" id="QNRR01000020">
    <property type="protein sequence ID" value="RBP35669.1"/>
    <property type="molecule type" value="Genomic_DNA"/>
</dbReference>